<keyword evidence="5" id="KW-1185">Reference proteome</keyword>
<dbReference type="GeneTree" id="ENSGT01150000290368"/>
<dbReference type="InParanoid" id="A0A3Q1FM46"/>
<evidence type="ECO:0000256" key="2">
    <source>
        <dbReference type="SAM" id="MobiDB-lite"/>
    </source>
</evidence>
<reference evidence="4" key="1">
    <citation type="submission" date="2025-08" db="UniProtKB">
        <authorList>
            <consortium name="Ensembl"/>
        </authorList>
    </citation>
    <scope>IDENTIFICATION</scope>
</reference>
<dbReference type="SUPFAM" id="SSF46689">
    <property type="entry name" value="Homeodomain-like"/>
    <property type="match status" value="1"/>
</dbReference>
<evidence type="ECO:0000313" key="5">
    <source>
        <dbReference type="Proteomes" id="UP000257200"/>
    </source>
</evidence>
<accession>A0A3Q1FM46</accession>
<dbReference type="PROSITE" id="PS51253">
    <property type="entry name" value="HTH_CENPB"/>
    <property type="match status" value="1"/>
</dbReference>
<dbReference type="Gene3D" id="1.10.10.60">
    <property type="entry name" value="Homeodomain-like"/>
    <property type="match status" value="1"/>
</dbReference>
<dbReference type="Ensembl" id="ENSAPOT00000028964.1">
    <property type="protein sequence ID" value="ENSAPOP00000019161.1"/>
    <property type="gene ID" value="ENSAPOG00000022568.1"/>
</dbReference>
<dbReference type="InterPro" id="IPR009057">
    <property type="entry name" value="Homeodomain-like_sf"/>
</dbReference>
<dbReference type="GO" id="GO:0003677">
    <property type="term" value="F:DNA binding"/>
    <property type="evidence" value="ECO:0007669"/>
    <property type="project" value="UniProtKB-KW"/>
</dbReference>
<proteinExistence type="predicted"/>
<dbReference type="STRING" id="80966.ENSAPOP00000019161"/>
<feature type="region of interest" description="Disordered" evidence="2">
    <location>
        <begin position="85"/>
        <end position="118"/>
    </location>
</feature>
<evidence type="ECO:0000313" key="4">
    <source>
        <dbReference type="Ensembl" id="ENSAPOP00000019161.1"/>
    </source>
</evidence>
<dbReference type="AlphaFoldDB" id="A0A3Q1FM46"/>
<evidence type="ECO:0000259" key="3">
    <source>
        <dbReference type="PROSITE" id="PS51253"/>
    </source>
</evidence>
<organism evidence="4 5">
    <name type="scientific">Acanthochromis polyacanthus</name>
    <name type="common">spiny chromis</name>
    <dbReference type="NCBI Taxonomy" id="80966"/>
    <lineage>
        <taxon>Eukaryota</taxon>
        <taxon>Metazoa</taxon>
        <taxon>Chordata</taxon>
        <taxon>Craniata</taxon>
        <taxon>Vertebrata</taxon>
        <taxon>Euteleostomi</taxon>
        <taxon>Actinopterygii</taxon>
        <taxon>Neopterygii</taxon>
        <taxon>Teleostei</taxon>
        <taxon>Neoteleostei</taxon>
        <taxon>Acanthomorphata</taxon>
        <taxon>Ovalentaria</taxon>
        <taxon>Pomacentridae</taxon>
        <taxon>Acanthochromis</taxon>
    </lineage>
</organism>
<reference evidence="4" key="2">
    <citation type="submission" date="2025-09" db="UniProtKB">
        <authorList>
            <consortium name="Ensembl"/>
        </authorList>
    </citation>
    <scope>IDENTIFICATION</scope>
</reference>
<keyword evidence="1" id="KW-0238">DNA-binding</keyword>
<dbReference type="InterPro" id="IPR006600">
    <property type="entry name" value="HTH_CenpB_DNA-bd_dom"/>
</dbReference>
<sequence>MENGKEKILVLCLEDQQQHRVPVSLKLIQEKAKRRESEEFESSKGWFLQFKTHADFHEFCSQPENPPGEYPPSVHDLKVNTNGLGSMTITQRTQRGPSVSGSKRTKSSIWSGLVKVQT</sequence>
<name>A0A3Q1FM46_9TELE</name>
<evidence type="ECO:0000256" key="1">
    <source>
        <dbReference type="ARBA" id="ARBA00023125"/>
    </source>
</evidence>
<dbReference type="Proteomes" id="UP000257200">
    <property type="component" value="Unplaced"/>
</dbReference>
<protein>
    <recommendedName>
        <fullName evidence="3">HTH CENPB-type domain-containing protein</fullName>
    </recommendedName>
</protein>
<feature type="domain" description="HTH CENPB-type" evidence="3">
    <location>
        <begin position="1"/>
        <end position="60"/>
    </location>
</feature>